<dbReference type="Pfam" id="PF06730">
    <property type="entry name" value="FAM92"/>
    <property type="match status" value="1"/>
</dbReference>
<evidence type="ECO:0000313" key="4">
    <source>
        <dbReference type="Proteomes" id="UP000824540"/>
    </source>
</evidence>
<comment type="caution">
    <text evidence="3">The sequence shown here is derived from an EMBL/GenBank/DDBJ whole genome shotgun (WGS) entry which is preliminary data.</text>
</comment>
<name>A0A8T2NSA7_9TELE</name>
<evidence type="ECO:0000256" key="1">
    <source>
        <dbReference type="ARBA" id="ARBA00004114"/>
    </source>
</evidence>
<organism evidence="3 4">
    <name type="scientific">Albula glossodonta</name>
    <name type="common">roundjaw bonefish</name>
    <dbReference type="NCBI Taxonomy" id="121402"/>
    <lineage>
        <taxon>Eukaryota</taxon>
        <taxon>Metazoa</taxon>
        <taxon>Chordata</taxon>
        <taxon>Craniata</taxon>
        <taxon>Vertebrata</taxon>
        <taxon>Euteleostomi</taxon>
        <taxon>Actinopterygii</taxon>
        <taxon>Neopterygii</taxon>
        <taxon>Teleostei</taxon>
        <taxon>Albuliformes</taxon>
        <taxon>Albulidae</taxon>
        <taxon>Albula</taxon>
    </lineage>
</organism>
<dbReference type="InterPro" id="IPR027267">
    <property type="entry name" value="AH/BAR_dom_sf"/>
</dbReference>
<feature type="compositionally biased region" description="Polar residues" evidence="2">
    <location>
        <begin position="324"/>
        <end position="342"/>
    </location>
</feature>
<dbReference type="Gene3D" id="1.20.1270.60">
    <property type="entry name" value="Arfaptin homology (AH) domain/BAR domain"/>
    <property type="match status" value="1"/>
</dbReference>
<dbReference type="PANTHER" id="PTHR21223">
    <property type="entry name" value="CBY1-INTERACTING BAR DOMAIN-CONTAINING PROTEIN HOMOLOG"/>
    <property type="match status" value="1"/>
</dbReference>
<dbReference type="GO" id="GO:0035869">
    <property type="term" value="C:ciliary transition zone"/>
    <property type="evidence" value="ECO:0007669"/>
    <property type="project" value="TreeGrafter"/>
</dbReference>
<dbReference type="OrthoDB" id="60621at2759"/>
<proteinExistence type="predicted"/>
<sequence length="418" mass="48409">MTLNRFHRSPHENKNRFVKFLFISDATPPQSLLTAGQLCSLLQDLFALQQALTELSVTLCCSREREEGLLQSSIPSMQDMWAPYTPLPPSLQQPEIKMMESTVTNTEKYLGQFCTILAAYTRKTARLRDKADLLVQQLSDFANTEESELRTCLKNLAEDLAMVQDYRQAEVERLETRVVTPLKAYGDIVKIKRAELKKFNADRNREMKEVQKLDRIRQRNPADRQSIAEANALKASTNMNRNTRQLEETIIDFHRQKLEDVKRIFTDFLTVEMLFHAKALEVYSNTYQNLESLDIDKDLEMFTTRVQLYDGALGSLDNQALQSVRSTSSMSRYPSATSSSLRHQTDYPRMPRNSTLRRQQEVDEEDGDEEEYESEEEEEEQEMRSTRESYASEYVRGKLKGLGVRVWLKPPQSTEVLL</sequence>
<dbReference type="GO" id="GO:0036064">
    <property type="term" value="C:ciliary basal body"/>
    <property type="evidence" value="ECO:0007669"/>
    <property type="project" value="TreeGrafter"/>
</dbReference>
<feature type="region of interest" description="Disordered" evidence="2">
    <location>
        <begin position="324"/>
        <end position="391"/>
    </location>
</feature>
<comment type="subcellular location">
    <subcellularLocation>
        <location evidence="1">Cytoplasm</location>
        <location evidence="1">Cytoskeleton</location>
        <location evidence="1">Microtubule organizing center</location>
        <location evidence="1">Centrosome</location>
        <location evidence="1">Centriole</location>
    </subcellularLocation>
</comment>
<feature type="compositionally biased region" description="Acidic residues" evidence="2">
    <location>
        <begin position="362"/>
        <end position="381"/>
    </location>
</feature>
<dbReference type="PANTHER" id="PTHR21223:SF3">
    <property type="entry name" value="CBY1-INTERACTING BAR DOMAIN-CONTAINING PROTEIN 2"/>
    <property type="match status" value="1"/>
</dbReference>
<evidence type="ECO:0000256" key="2">
    <source>
        <dbReference type="SAM" id="MobiDB-lite"/>
    </source>
</evidence>
<dbReference type="Proteomes" id="UP000824540">
    <property type="component" value="Unassembled WGS sequence"/>
</dbReference>
<dbReference type="GO" id="GO:0060271">
    <property type="term" value="P:cilium assembly"/>
    <property type="evidence" value="ECO:0007669"/>
    <property type="project" value="TreeGrafter"/>
</dbReference>
<accession>A0A8T2NSA7</accession>
<dbReference type="AlphaFoldDB" id="A0A8T2NSA7"/>
<keyword evidence="4" id="KW-1185">Reference proteome</keyword>
<protein>
    <recommendedName>
        <fullName evidence="5">Protein FAM92B</fullName>
    </recommendedName>
</protein>
<evidence type="ECO:0000313" key="3">
    <source>
        <dbReference type="EMBL" id="KAG9342040.1"/>
    </source>
</evidence>
<dbReference type="InterPro" id="IPR009602">
    <property type="entry name" value="CBAR/FAM92"/>
</dbReference>
<dbReference type="SUPFAM" id="SSF103657">
    <property type="entry name" value="BAR/IMD domain-like"/>
    <property type="match status" value="1"/>
</dbReference>
<evidence type="ECO:0008006" key="5">
    <source>
        <dbReference type="Google" id="ProtNLM"/>
    </source>
</evidence>
<reference evidence="3" key="1">
    <citation type="thesis" date="2021" institute="BYU ScholarsArchive" country="Provo, UT, USA">
        <title>Applications of and Algorithms for Genome Assembly and Genomic Analyses with an Emphasis on Marine Teleosts.</title>
        <authorList>
            <person name="Pickett B.D."/>
        </authorList>
    </citation>
    <scope>NUCLEOTIDE SEQUENCE</scope>
    <source>
        <strain evidence="3">HI-2016</strain>
    </source>
</reference>
<gene>
    <name evidence="3" type="ORF">JZ751_018358</name>
</gene>
<dbReference type="GO" id="GO:0005814">
    <property type="term" value="C:centriole"/>
    <property type="evidence" value="ECO:0007669"/>
    <property type="project" value="UniProtKB-SubCell"/>
</dbReference>
<dbReference type="EMBL" id="JAFBMS010000031">
    <property type="protein sequence ID" value="KAG9342040.1"/>
    <property type="molecule type" value="Genomic_DNA"/>
</dbReference>